<feature type="transmembrane region" description="Helical" evidence="1">
    <location>
        <begin position="40"/>
        <end position="57"/>
    </location>
</feature>
<organism evidence="2 3">
    <name type="scientific">Puccinia graminis f. sp. tritici</name>
    <dbReference type="NCBI Taxonomy" id="56615"/>
    <lineage>
        <taxon>Eukaryota</taxon>
        <taxon>Fungi</taxon>
        <taxon>Dikarya</taxon>
        <taxon>Basidiomycota</taxon>
        <taxon>Pucciniomycotina</taxon>
        <taxon>Pucciniomycetes</taxon>
        <taxon>Pucciniales</taxon>
        <taxon>Pucciniaceae</taxon>
        <taxon>Puccinia</taxon>
    </lineage>
</organism>
<gene>
    <name evidence="2" type="ORF">PGT21_032570</name>
</gene>
<proteinExistence type="predicted"/>
<evidence type="ECO:0000256" key="1">
    <source>
        <dbReference type="SAM" id="Phobius"/>
    </source>
</evidence>
<dbReference type="Proteomes" id="UP000324748">
    <property type="component" value="Unassembled WGS sequence"/>
</dbReference>
<protein>
    <submittedName>
        <fullName evidence="2">Uncharacterized protein</fullName>
    </submittedName>
</protein>
<keyword evidence="1" id="KW-1133">Transmembrane helix</keyword>
<keyword evidence="1" id="KW-0812">Transmembrane</keyword>
<sequence length="618" mass="71744">MIQNSRLKNLSSSEHIMFPFRNSLHLNHWLKTTYQTHLKIELFVIIFLASFFAVTSVEHGVSTYPMFGNSVTIESTWTPEVPAHNILPSGEITNHPQILSPHRESSAKSNEEVMTKANSICELTNIIRKIHLLDKQLSEIKNDKLKEDANQHLRRSWWEKLNQNICLMFLGKHERKQQSSCLQLLNLRKILKESQATSHDSVSQSNPRRINFLGKWFQRPHPITLKPKEWQEEKLKVIEHLLISGIQGPNFNEDELKTIEYMAGHDLASGNHLLARNVVNNLSTKTIVESRLQKIVDLQNIYILQSKVWYQLPKRGILRELNRFEDLTQNGEEWSKKDRKIFQLLDHSHMKYQFYYGGGFNHPELGSEITSSEKLESSLNSSNIREVWKNLNVGLRAEDATGEDYVIDLYSGEMEMLLKNVRPIVKALHYLDLMKLIEEDVMKEESSKIRQYAEAAFRSMKRNGIIITGKQAHYYRSGIPYDIPIEDFQRYAVQDRIIASRKIPQDLTDLANILFDLDRKKVDSNVRDRGKFLARYLTTNERMKIASLNSLSEYDAQIEYETKIIQLLKILIKVDCRAQHDPSVGTKIIEPLKKLCNDKEGEIEIQKRGAAERKKQSA</sequence>
<evidence type="ECO:0000313" key="3">
    <source>
        <dbReference type="Proteomes" id="UP000324748"/>
    </source>
</evidence>
<reference evidence="2 3" key="1">
    <citation type="submission" date="2019-05" db="EMBL/GenBank/DDBJ databases">
        <title>Emergence of the Ug99 lineage of the wheat stem rust pathogen through somatic hybridization.</title>
        <authorList>
            <person name="Li F."/>
            <person name="Upadhyaya N.M."/>
            <person name="Sperschneider J."/>
            <person name="Matny O."/>
            <person name="Nguyen-Phuc H."/>
            <person name="Mago R."/>
            <person name="Raley C."/>
            <person name="Miller M.E."/>
            <person name="Silverstein K.A.T."/>
            <person name="Henningsen E."/>
            <person name="Hirsch C.D."/>
            <person name="Visser B."/>
            <person name="Pretorius Z.A."/>
            <person name="Steffenson B.J."/>
            <person name="Schwessinger B."/>
            <person name="Dodds P.N."/>
            <person name="Figueroa M."/>
        </authorList>
    </citation>
    <scope>NUCLEOTIDE SEQUENCE [LARGE SCALE GENOMIC DNA]</scope>
    <source>
        <strain evidence="2">21-0</strain>
    </source>
</reference>
<evidence type="ECO:0000313" key="2">
    <source>
        <dbReference type="EMBL" id="KAA1113493.1"/>
    </source>
</evidence>
<keyword evidence="3" id="KW-1185">Reference proteome</keyword>
<name>A0A5B0QK79_PUCGR</name>
<comment type="caution">
    <text evidence="2">The sequence shown here is derived from an EMBL/GenBank/DDBJ whole genome shotgun (WGS) entry which is preliminary data.</text>
</comment>
<dbReference type="AlphaFoldDB" id="A0A5B0QK79"/>
<keyword evidence="1" id="KW-0472">Membrane</keyword>
<dbReference type="EMBL" id="VSWC01000015">
    <property type="protein sequence ID" value="KAA1113493.1"/>
    <property type="molecule type" value="Genomic_DNA"/>
</dbReference>
<accession>A0A5B0QK79</accession>